<dbReference type="SMART" id="SM00089">
    <property type="entry name" value="PKD"/>
    <property type="match status" value="1"/>
</dbReference>
<keyword evidence="1" id="KW-0732">Signal</keyword>
<dbReference type="SUPFAM" id="SSF55797">
    <property type="entry name" value="PR-1-like"/>
    <property type="match status" value="1"/>
</dbReference>
<dbReference type="InterPro" id="IPR035940">
    <property type="entry name" value="CAP_sf"/>
</dbReference>
<dbReference type="PROSITE" id="PS50093">
    <property type="entry name" value="PKD"/>
    <property type="match status" value="1"/>
</dbReference>
<name>A0ABP3LE85_9DEIO</name>
<organism evidence="3 4">
    <name type="scientific">Deinococcus depolymerans</name>
    <dbReference type="NCBI Taxonomy" id="392408"/>
    <lineage>
        <taxon>Bacteria</taxon>
        <taxon>Thermotogati</taxon>
        <taxon>Deinococcota</taxon>
        <taxon>Deinococci</taxon>
        <taxon>Deinococcales</taxon>
        <taxon>Deinococcaceae</taxon>
        <taxon>Deinococcus</taxon>
    </lineage>
</organism>
<dbReference type="Proteomes" id="UP001500191">
    <property type="component" value="Unassembled WGS sequence"/>
</dbReference>
<evidence type="ECO:0000256" key="1">
    <source>
        <dbReference type="SAM" id="SignalP"/>
    </source>
</evidence>
<dbReference type="InterPro" id="IPR013783">
    <property type="entry name" value="Ig-like_fold"/>
</dbReference>
<dbReference type="Gene3D" id="2.60.40.10">
    <property type="entry name" value="Immunoglobulins"/>
    <property type="match status" value="1"/>
</dbReference>
<proteinExistence type="predicted"/>
<sequence length="328" mass="34692">MIRRSRLPRLLLGLLSVLSAPAAHAQGTFRIGYSAEAERRAPLTVTYTATFPAGHTARWSFGDGGAAQGAQVTHTYYRPGTFTLVATLVDAQGREVSRAETPIEVRSGGPERADLTVLHAPGSVRIGAAGSVLYHPEPPRVLLDGREVGPGPLPLTAGPHVAQAQATGSAGQRLERRLTLNAAPFQTSAAFDSEVLRLTNRARAQGWNCATLRPGGPALPPLLPHPALDLAAQGQSAAMALYGYFDHTSALDGSSPLRRVQTAGLNPASVAENIAAGQTTPAEAVDGWLRSPGHCRNIMGNFTLIGLSYVTRPGSPYTRYWTQVFARP</sequence>
<dbReference type="InterPro" id="IPR000601">
    <property type="entry name" value="PKD_dom"/>
</dbReference>
<protein>
    <recommendedName>
        <fullName evidence="2">PKD domain-containing protein</fullName>
    </recommendedName>
</protein>
<evidence type="ECO:0000313" key="4">
    <source>
        <dbReference type="Proteomes" id="UP001500191"/>
    </source>
</evidence>
<evidence type="ECO:0000259" key="2">
    <source>
        <dbReference type="PROSITE" id="PS50093"/>
    </source>
</evidence>
<dbReference type="CDD" id="cd00146">
    <property type="entry name" value="PKD"/>
    <property type="match status" value="1"/>
</dbReference>
<accession>A0ABP3LE85</accession>
<dbReference type="RefSeq" id="WP_343754932.1">
    <property type="nucleotide sequence ID" value="NZ_BAAADB010000003.1"/>
</dbReference>
<dbReference type="PANTHER" id="PTHR31157:SF1">
    <property type="entry name" value="SCP DOMAIN-CONTAINING PROTEIN"/>
    <property type="match status" value="1"/>
</dbReference>
<dbReference type="SUPFAM" id="SSF49299">
    <property type="entry name" value="PKD domain"/>
    <property type="match status" value="1"/>
</dbReference>
<feature type="chain" id="PRO_5047244458" description="PKD domain-containing protein" evidence="1">
    <location>
        <begin position="26"/>
        <end position="328"/>
    </location>
</feature>
<dbReference type="CDD" id="cd05379">
    <property type="entry name" value="CAP_bacterial"/>
    <property type="match status" value="1"/>
</dbReference>
<dbReference type="Gene3D" id="3.40.33.10">
    <property type="entry name" value="CAP"/>
    <property type="match status" value="1"/>
</dbReference>
<feature type="signal peptide" evidence="1">
    <location>
        <begin position="1"/>
        <end position="25"/>
    </location>
</feature>
<evidence type="ECO:0000313" key="3">
    <source>
        <dbReference type="EMBL" id="GAA0497839.1"/>
    </source>
</evidence>
<feature type="domain" description="PKD" evidence="2">
    <location>
        <begin position="58"/>
        <end position="97"/>
    </location>
</feature>
<dbReference type="Pfam" id="PF00188">
    <property type="entry name" value="CAP"/>
    <property type="match status" value="1"/>
</dbReference>
<dbReference type="InterPro" id="IPR022409">
    <property type="entry name" value="PKD/Chitinase_dom"/>
</dbReference>
<gene>
    <name evidence="3" type="ORF">GCM10008937_01100</name>
</gene>
<dbReference type="Pfam" id="PF18911">
    <property type="entry name" value="PKD_4"/>
    <property type="match status" value="1"/>
</dbReference>
<keyword evidence="4" id="KW-1185">Reference proteome</keyword>
<reference evidence="4" key="1">
    <citation type="journal article" date="2019" name="Int. J. Syst. Evol. Microbiol.">
        <title>The Global Catalogue of Microorganisms (GCM) 10K type strain sequencing project: providing services to taxonomists for standard genome sequencing and annotation.</title>
        <authorList>
            <consortium name="The Broad Institute Genomics Platform"/>
            <consortium name="The Broad Institute Genome Sequencing Center for Infectious Disease"/>
            <person name="Wu L."/>
            <person name="Ma J."/>
        </authorList>
    </citation>
    <scope>NUCLEOTIDE SEQUENCE [LARGE SCALE GENOMIC DNA]</scope>
    <source>
        <strain evidence="4">JCM 14368</strain>
    </source>
</reference>
<dbReference type="InterPro" id="IPR014044">
    <property type="entry name" value="CAP_dom"/>
</dbReference>
<dbReference type="EMBL" id="BAAADB010000003">
    <property type="protein sequence ID" value="GAA0497839.1"/>
    <property type="molecule type" value="Genomic_DNA"/>
</dbReference>
<comment type="caution">
    <text evidence="3">The sequence shown here is derived from an EMBL/GenBank/DDBJ whole genome shotgun (WGS) entry which is preliminary data.</text>
</comment>
<dbReference type="InterPro" id="IPR035986">
    <property type="entry name" value="PKD_dom_sf"/>
</dbReference>
<dbReference type="PANTHER" id="PTHR31157">
    <property type="entry name" value="SCP DOMAIN-CONTAINING PROTEIN"/>
    <property type="match status" value="1"/>
</dbReference>